<dbReference type="PANTHER" id="PTHR30579:SF2">
    <property type="entry name" value="HTH-TYPE TRANSCRIPTIONAL REGULATOR ARGP"/>
    <property type="match status" value="1"/>
</dbReference>
<comment type="similarity">
    <text evidence="1">Belongs to the LysR transcriptional regulatory family.</text>
</comment>
<dbReference type="Pfam" id="PF00126">
    <property type="entry name" value="HTH_1"/>
    <property type="match status" value="1"/>
</dbReference>
<evidence type="ECO:0000259" key="6">
    <source>
        <dbReference type="PROSITE" id="PS50931"/>
    </source>
</evidence>
<organism evidence="7 8">
    <name type="scientific">Corynebacterium oculi</name>
    <dbReference type="NCBI Taxonomy" id="1544416"/>
    <lineage>
        <taxon>Bacteria</taxon>
        <taxon>Bacillati</taxon>
        <taxon>Actinomycetota</taxon>
        <taxon>Actinomycetes</taxon>
        <taxon>Mycobacteriales</taxon>
        <taxon>Corynebacteriaceae</taxon>
        <taxon>Corynebacterium</taxon>
    </lineage>
</organism>
<dbReference type="PATRIC" id="fig|1544416.3.peg.1905"/>
<dbReference type="GO" id="GO:0003677">
    <property type="term" value="F:DNA binding"/>
    <property type="evidence" value="ECO:0007669"/>
    <property type="project" value="UniProtKB-KW"/>
</dbReference>
<dbReference type="InterPro" id="IPR000847">
    <property type="entry name" value="LysR_HTH_N"/>
</dbReference>
<dbReference type="PROSITE" id="PS50931">
    <property type="entry name" value="HTH_LYSR"/>
    <property type="match status" value="1"/>
</dbReference>
<name>A0A0Q1AAT8_9CORY</name>
<sequence>MLTLLTILDGGSFEAAAEELGISPSAVSQRIKALEREVGRVLIRRTTPVGPTDAGEVIAQTARRMALLQAEADAQLGRRIGRVPLSVAVNADSLATWFRPVLARAATWDGVALQLRLEDEAHTLALLRRGDVLGAITREETPVSGCHVVPLGTMTYRAVATAELRSRYSTAEGMDWARMPVLRFGPNDVLQDDDLEGRLDAAVRRRRRVNHIPSSEAFMEAARVGLGWALLPQQQAQPLVRAGELVTLDGIVHEVPLFWQRWRLESTALTRLTEAVVEASAELRK</sequence>
<dbReference type="InterPro" id="IPR017685">
    <property type="entry name" value="ArgP"/>
</dbReference>
<dbReference type="GO" id="GO:0003700">
    <property type="term" value="F:DNA-binding transcription factor activity"/>
    <property type="evidence" value="ECO:0007669"/>
    <property type="project" value="InterPro"/>
</dbReference>
<keyword evidence="8" id="KW-1185">Reference proteome</keyword>
<dbReference type="Gene3D" id="1.10.10.10">
    <property type="entry name" value="Winged helix-like DNA-binding domain superfamily/Winged helix DNA-binding domain"/>
    <property type="match status" value="1"/>
</dbReference>
<dbReference type="InterPro" id="IPR036390">
    <property type="entry name" value="WH_DNA-bd_sf"/>
</dbReference>
<evidence type="ECO:0000256" key="5">
    <source>
        <dbReference type="ARBA" id="ARBA00023163"/>
    </source>
</evidence>
<dbReference type="STRING" id="1544416.Cocul_01905"/>
<dbReference type="NCBIfam" id="TIGR03298">
    <property type="entry name" value="argP"/>
    <property type="match status" value="1"/>
</dbReference>
<comment type="caution">
    <text evidence="7">The sequence shown here is derived from an EMBL/GenBank/DDBJ whole genome shotgun (WGS) entry which is preliminary data.</text>
</comment>
<evidence type="ECO:0000256" key="1">
    <source>
        <dbReference type="ARBA" id="ARBA00009437"/>
    </source>
</evidence>
<feature type="domain" description="HTH lysR-type" evidence="6">
    <location>
        <begin position="1"/>
        <end position="52"/>
    </location>
</feature>
<evidence type="ECO:0000256" key="3">
    <source>
        <dbReference type="ARBA" id="ARBA00023125"/>
    </source>
</evidence>
<dbReference type="Pfam" id="PF03466">
    <property type="entry name" value="LysR_substrate"/>
    <property type="match status" value="1"/>
</dbReference>
<dbReference type="AlphaFoldDB" id="A0A0Q1AAT8"/>
<evidence type="ECO:0000256" key="2">
    <source>
        <dbReference type="ARBA" id="ARBA00023015"/>
    </source>
</evidence>
<dbReference type="SUPFAM" id="SSF46785">
    <property type="entry name" value="Winged helix' DNA-binding domain"/>
    <property type="match status" value="1"/>
</dbReference>
<reference evidence="7 8" key="1">
    <citation type="submission" date="2015-10" db="EMBL/GenBank/DDBJ databases">
        <title>Corynebacteirum lowii and Corynebacterium oculi species nova, derived from human clinical disease and and emended description of Corynebacterium mastiditis.</title>
        <authorList>
            <person name="Bernard K."/>
            <person name="Pacheco A.L."/>
            <person name="Mcdougall C."/>
            <person name="Burtx T."/>
            <person name="Weibe D."/>
            <person name="Tyler S."/>
            <person name="Olson A.B."/>
            <person name="Cnockaert M."/>
            <person name="Eguchi H."/>
            <person name="Kuwahara T."/>
            <person name="Nakayama-Imaohji H."/>
            <person name="Boudewijins M."/>
            <person name="Van Hoecke F."/>
            <person name="Bernier A.-M."/>
            <person name="Vandamme P."/>
        </authorList>
    </citation>
    <scope>NUCLEOTIDE SEQUENCE [LARGE SCALE GENOMIC DNA]</scope>
    <source>
        <strain evidence="7 8">NML 130210</strain>
    </source>
</reference>
<keyword evidence="4" id="KW-0010">Activator</keyword>
<dbReference type="InterPro" id="IPR005119">
    <property type="entry name" value="LysR_subst-bd"/>
</dbReference>
<dbReference type="InterPro" id="IPR050176">
    <property type="entry name" value="LTTR"/>
</dbReference>
<keyword evidence="3" id="KW-0238">DNA-binding</keyword>
<dbReference type="EMBL" id="LKST01000003">
    <property type="protein sequence ID" value="KQB83832.1"/>
    <property type="molecule type" value="Genomic_DNA"/>
</dbReference>
<dbReference type="PANTHER" id="PTHR30579">
    <property type="entry name" value="TRANSCRIPTIONAL REGULATOR"/>
    <property type="match status" value="1"/>
</dbReference>
<dbReference type="InterPro" id="IPR036388">
    <property type="entry name" value="WH-like_DNA-bd_sf"/>
</dbReference>
<dbReference type="Proteomes" id="UP000050517">
    <property type="component" value="Unassembled WGS sequence"/>
</dbReference>
<proteinExistence type="inferred from homology"/>
<evidence type="ECO:0000313" key="7">
    <source>
        <dbReference type="EMBL" id="KQB83832.1"/>
    </source>
</evidence>
<dbReference type="SUPFAM" id="SSF53850">
    <property type="entry name" value="Periplasmic binding protein-like II"/>
    <property type="match status" value="1"/>
</dbReference>
<dbReference type="Gene3D" id="3.40.190.290">
    <property type="match status" value="1"/>
</dbReference>
<evidence type="ECO:0000256" key="4">
    <source>
        <dbReference type="ARBA" id="ARBA00023159"/>
    </source>
</evidence>
<dbReference type="NCBIfam" id="NF002964">
    <property type="entry name" value="PRK03635.1"/>
    <property type="match status" value="1"/>
</dbReference>
<keyword evidence="5" id="KW-0804">Transcription</keyword>
<accession>A0A0Q1AAT8</accession>
<gene>
    <name evidence="7" type="ORF">Cocul_01905</name>
</gene>
<keyword evidence="2" id="KW-0805">Transcription regulation</keyword>
<evidence type="ECO:0000313" key="8">
    <source>
        <dbReference type="Proteomes" id="UP000050517"/>
    </source>
</evidence>
<protein>
    <submittedName>
        <fullName evidence="7">Putative HTH-type transcriptional regulator</fullName>
    </submittedName>
</protein>